<evidence type="ECO:0000313" key="3">
    <source>
        <dbReference type="Proteomes" id="UP000696280"/>
    </source>
</evidence>
<dbReference type="Proteomes" id="UP000696280">
    <property type="component" value="Unassembled WGS sequence"/>
</dbReference>
<organism evidence="2 3">
    <name type="scientific">Hymenoscyphus fraxineus</name>
    <dbReference type="NCBI Taxonomy" id="746836"/>
    <lineage>
        <taxon>Eukaryota</taxon>
        <taxon>Fungi</taxon>
        <taxon>Dikarya</taxon>
        <taxon>Ascomycota</taxon>
        <taxon>Pezizomycotina</taxon>
        <taxon>Leotiomycetes</taxon>
        <taxon>Helotiales</taxon>
        <taxon>Helotiaceae</taxon>
        <taxon>Hymenoscyphus</taxon>
    </lineage>
</organism>
<proteinExistence type="predicted"/>
<evidence type="ECO:0000256" key="1">
    <source>
        <dbReference type="SAM" id="MobiDB-lite"/>
    </source>
</evidence>
<comment type="caution">
    <text evidence="2">The sequence shown here is derived from an EMBL/GenBank/DDBJ whole genome shotgun (WGS) entry which is preliminary data.</text>
</comment>
<protein>
    <submittedName>
        <fullName evidence="2">Uncharacterized protein</fullName>
    </submittedName>
</protein>
<gene>
    <name evidence="2" type="ORF">HYFRA_00002024</name>
</gene>
<reference evidence="2" key="1">
    <citation type="submission" date="2021-07" db="EMBL/GenBank/DDBJ databases">
        <authorList>
            <person name="Durling M."/>
        </authorList>
    </citation>
    <scope>NUCLEOTIDE SEQUENCE</scope>
</reference>
<feature type="region of interest" description="Disordered" evidence="1">
    <location>
        <begin position="39"/>
        <end position="72"/>
    </location>
</feature>
<keyword evidence="3" id="KW-1185">Reference proteome</keyword>
<name>A0A9N9KJS5_9HELO</name>
<feature type="compositionally biased region" description="Basic residues" evidence="1">
    <location>
        <begin position="60"/>
        <end position="72"/>
    </location>
</feature>
<sequence>MSYAGLTGSTVAFVLWKSDITHRHGDYDPRMMAASSPLSWSPNDLSWRPRRNSKTGLASNRRKRDRRLKRSRKGQILPKPLDSWWRENEAVIFPPKTVINAIFLLTWEFPFLALPESNYRKHFCSETKLASSAWSPMMMMYTSPPTPDVRLTALIVALRTFLAIARCFQAQRQQIDNQDLTLLGGFMEPSVTIQEHSPGMTKNCPWEGKWIYFNALKRRRRSQIEVQEPVMERRDRSTWIEALL</sequence>
<accession>A0A9N9KJS5</accession>
<evidence type="ECO:0000313" key="2">
    <source>
        <dbReference type="EMBL" id="CAG8948899.1"/>
    </source>
</evidence>
<dbReference type="EMBL" id="CAJVRL010000001">
    <property type="protein sequence ID" value="CAG8948899.1"/>
    <property type="molecule type" value="Genomic_DNA"/>
</dbReference>
<dbReference type="AlphaFoldDB" id="A0A9N9KJS5"/>